<dbReference type="PANTHER" id="PTHR12346:SF8">
    <property type="entry name" value="PAIRED AMPHIPATHIC HELIX PROTEIN SIN3-LIKE 2"/>
    <property type="match status" value="1"/>
</dbReference>
<dbReference type="InterPro" id="IPR039774">
    <property type="entry name" value="Sin3-like"/>
</dbReference>
<dbReference type="SUPFAM" id="SSF47762">
    <property type="entry name" value="PAH2 domain"/>
    <property type="match status" value="4"/>
</dbReference>
<feature type="domain" description="RING-type" evidence="21">
    <location>
        <begin position="436"/>
        <end position="475"/>
    </location>
</feature>
<dbReference type="GO" id="GO:0012505">
    <property type="term" value="C:endomembrane system"/>
    <property type="evidence" value="ECO:0007669"/>
    <property type="project" value="UniProtKB-SubCell"/>
</dbReference>
<feature type="transmembrane region" description="Helical" evidence="20">
    <location>
        <begin position="188"/>
        <end position="209"/>
    </location>
</feature>
<dbReference type="CDD" id="cd16618">
    <property type="entry name" value="mRING-HC-C4C4_CNOT4"/>
    <property type="match status" value="1"/>
</dbReference>
<sequence>MGQKSPSKDNNSSSTMKVGSMRSIFMHADGVDRLLMILGLFGSLGDGFSTPLVLLITSKLMNNIGGSPTSAQDAFLHNINKNAVALLYLACGGFVCCFLEGYCWTRTGERQAARMRVRYLKAVLRQDVGYFDLHVTSTSEVITSVSNDSLVIQDVLSEKLPNFVMNSSMFFGSYIAAFIMMWRLAIVGFPFVVLLVIPGLIYGRTLMGLARQIREEYNKAGNISEQAISSIRTVYAFVGENKTISEFSVALQGSVKLGLSQGLAKGLAIGSNGVVFAIWSFMSYYGSTMVMYHSARGGTVFAVGAAIAVGGFNGRSRLPSGGGGGDSQKLTTADALLFLKQVKDAFCDKEENYEKFLEIMKDFKAKRAVTEDVVARVKELFKGHKDLILGFNPFLPEGYQITPDDDEDATSLKQTVDEDEEAAGSINLTNEDNGECSICLGRLNAGYISLDCSHRFHAKCFRTWWSNNPTCPYCRLRRVRDDVYVGPQLKRPPCSSRGDSQSQIPGGGGGGGGVGVGGAGPIGGGGGGASQKLTTNDALSYLKEVKDMFLDQREKYDTFLEVMKDFKAQRTDTAGVIARVKELFKGHNNLILGFNTFLPKGYEITLDEDETPPKKTVEFEEAISFVNKIKKRFQNDDHVYKSFLDILNMYRKEHKDINEVYSEVAALFDEHPDLLDEFTRFLPDASAAASAHQAQYGRNSFPRFNERSSATPTFRPMHMEKQRRRDRIMTSHADRDLSVDCPELDDDKGTVKVQKEHRKRSEKENRDRRNRDDDDRELENDNSVYKLQRFPDKRKSTRKVEGFGLTANFAPYDDKDSLKSMYSQGFVFCEKVKERLCSQDDYQAFLKLLNIYSNGIIKRNDLQGLVTDLLGKYSDLMEEFNDFLERCENIDGFLAGVMSRKSLSSDGPVPFSRPVKVEDKDKEPKRETEGAKEKERYREKYWAKSIQELDLSNCERCTPSYRLLPEDYPIPSASQRSELGAQVLNDHWVSVTSGSEDYSFKHMRRNQYEESLFRCEDDRFELDMLLESVSSTAKRAEELLNSINENKISMETSIRIEDHFTALNLRCIERLYGDYGLDVVDILRKNPILALPVVLTRLKQKQEEWTRCRSDFNKVWADIYAKNHYKSLDHRSFYFKQQDSKNLTLVAEIKELKEKKQIEDDILLAVAAGNRQSIVPHMEFEYLDISLHEDLYKLVQYSCEEVFSTKEQLNKAMRLYTTFLEPMLGVSSRPNDSEDDEDVDKSRNQAKNCTASSIGESDGSPGGDSATVNFKQPKSVCNEEENALAEVESLANGDNSAKEDGSRDADLVCRKDSISEKIQLEKDQKNMDVPKKRYLGTGMDNAWPSSQPSHPIGADNNHGRTSLEVLSGCAATTSRPGASISDNDHLQKGNADAVPLSELVCLLFTTGYKLDLFDLQILYERILSAKTSSTGAEMKWRTSKDGSSPDLYARFMSALYNLLDGSVDNAKFEDECRAIIGNQSYILFTLDKLIYKFVKQLQTVASDETDNKLLQLYEYEKSRKTGKLIDSVYHENARVLIHEENIYRLEFSSSPSRLSIQLMDSVSEKPEVFAVSMEPNFASYLHNEFLPVYPGKKEPHGITLQRNKRKYAGQDESSSFCKAMDGVQLVNGLECKIACNSSKISYVLDTEDYFFRVRRKRTSGARSPYCDQTRESSTRFLRLVKDDGWPGHKERREARKERREPEEFFLSSHFSLPFPNQSCGVFRARVFVNRIFIPISMSSGSISCSPVVTKDLAKKKRTNRLAKLKQSKLDVRREQWLSHVKNKGHKVNLDGRGGSPTPSRQVEKGQNGSLDNLETNSTGGENDNSSIHDSDLESLTTSPSGSSLDCNDSMKNLSESSGRNCSGTVSKEDADDGCLDDWEAVADALNAEDNKHTPLTDFPSKAEITVEPTVLKLSSENPGVELSNPEDRNMVPGSHTARCAWRPDDASRPQSLPNVPKQHSFMVQSDWHCGHGTIAWAWQNIVPQPSSCPICYEDLDVTDSSFIPCSCGFRLCLFCHKRILEADGRCPGCRKQYDHGNGAMSINRGATTFRCEYKILESEFLYRELFVYRLSVCAESSPSNFIYQAPKYTNGISCPVLPGAANDVCDSSLVHVAMTIDSEYLRGTIAAVHSVFKQASCPENIFFHFVASDSGSVDSHRLSRILTSTFPALNFRVYIFRESLVNHLISPSIRRALENPLNYARSYLADLLDACVERVIYLDSDVVVVDDIQKLWGISLSGSRVIGAPEYCHANFTKYFSDEFWRDSELPKAFDKKTPCYFNTGVMVIDLVRWRAGGFTRKIENWMEIQKEKRIYELGSLPPFLLVFGGDVEAIHHRWNQHGLGGDNLMNSCRPLHPGPVSLLHWSGGGKPWTRLDLGMPCPVDLLWAPYDLYKHHQSHLQDLHLLQQTHQQFFMWSSGALYDQHMPRPSMRSVLILFRSSFQIFDRLSYADQDARGQKNKRKLLRYSVKRFHFEEEE</sequence>
<evidence type="ECO:0000256" key="6">
    <source>
        <dbReference type="ARBA" id="ARBA00022679"/>
    </source>
</evidence>
<keyword evidence="6" id="KW-0808">Transferase</keyword>
<dbReference type="EMBL" id="RDQH01000335">
    <property type="protein sequence ID" value="RXH89475.1"/>
    <property type="molecule type" value="Genomic_DNA"/>
</dbReference>
<evidence type="ECO:0000256" key="16">
    <source>
        <dbReference type="ARBA" id="ARBA00060399"/>
    </source>
</evidence>
<keyword evidence="17" id="KW-0863">Zinc-finger</keyword>
<keyword evidence="11" id="KW-0805">Transcription regulation</keyword>
<keyword evidence="5" id="KW-0328">Glycosyltransferase</keyword>
<dbReference type="PANTHER" id="PTHR12346">
    <property type="entry name" value="SIN3B-RELATED"/>
    <property type="match status" value="1"/>
</dbReference>
<keyword evidence="10 20" id="KW-1133">Transmembrane helix</keyword>
<dbReference type="GO" id="GO:0000118">
    <property type="term" value="C:histone deacetylase complex"/>
    <property type="evidence" value="ECO:0007669"/>
    <property type="project" value="TreeGrafter"/>
</dbReference>
<keyword evidence="17" id="KW-0862">Zinc</keyword>
<evidence type="ECO:0000256" key="19">
    <source>
        <dbReference type="SAM" id="MobiDB-lite"/>
    </source>
</evidence>
<keyword evidence="4" id="KW-0678">Repressor</keyword>
<keyword evidence="12 20" id="KW-0472">Membrane</keyword>
<evidence type="ECO:0000259" key="21">
    <source>
        <dbReference type="PROSITE" id="PS50089"/>
    </source>
</evidence>
<evidence type="ECO:0000256" key="11">
    <source>
        <dbReference type="ARBA" id="ARBA00023015"/>
    </source>
</evidence>
<evidence type="ECO:0000256" key="14">
    <source>
        <dbReference type="ARBA" id="ARBA00023180"/>
    </source>
</evidence>
<dbReference type="FunFam" id="3.90.550.10:FF:000024">
    <property type="entry name" value="Hexosyltransferase"/>
    <property type="match status" value="1"/>
</dbReference>
<dbReference type="InterPro" id="IPR036640">
    <property type="entry name" value="ABC1_TM_sf"/>
</dbReference>
<dbReference type="FunFam" id="1.20.1160.11:FF:000003">
    <property type="entry name" value="Paired amphipathic helix SIN3-like protein"/>
    <property type="match status" value="1"/>
</dbReference>
<feature type="transmembrane region" description="Helical" evidence="20">
    <location>
        <begin position="266"/>
        <end position="286"/>
    </location>
</feature>
<dbReference type="Pfam" id="PF00664">
    <property type="entry name" value="ABC_membrane"/>
    <property type="match status" value="1"/>
</dbReference>
<dbReference type="GO" id="GO:0016020">
    <property type="term" value="C:membrane"/>
    <property type="evidence" value="ECO:0007669"/>
    <property type="project" value="InterPro"/>
</dbReference>
<dbReference type="PROSITE" id="PS51477">
    <property type="entry name" value="PAH"/>
    <property type="match status" value="4"/>
</dbReference>
<dbReference type="Gene3D" id="3.90.550.10">
    <property type="entry name" value="Spore Coat Polysaccharide Biosynthesis Protein SpsA, Chain A"/>
    <property type="match status" value="1"/>
</dbReference>
<feature type="compositionally biased region" description="Basic and acidic residues" evidence="19">
    <location>
        <begin position="747"/>
        <end position="773"/>
    </location>
</feature>
<evidence type="ECO:0000256" key="18">
    <source>
        <dbReference type="PROSITE-ProRule" id="PRU00810"/>
    </source>
</evidence>
<protein>
    <recommendedName>
        <fullName evidence="25">RING-type domain-containing protein</fullName>
    </recommendedName>
</protein>
<comment type="subcellular location">
    <subcellularLocation>
        <location evidence="16">Endomembrane system</location>
        <topology evidence="16">Single-pass type II membrane protein</topology>
    </subcellularLocation>
    <subcellularLocation>
        <location evidence="1 18">Nucleus</location>
    </subcellularLocation>
</comment>
<feature type="region of interest" description="Disordered" evidence="19">
    <location>
        <begin position="488"/>
        <end position="529"/>
    </location>
</feature>
<dbReference type="GO" id="GO:0000122">
    <property type="term" value="P:negative regulation of transcription by RNA polymerase II"/>
    <property type="evidence" value="ECO:0007669"/>
    <property type="project" value="TreeGrafter"/>
</dbReference>
<dbReference type="PROSITE" id="PS50929">
    <property type="entry name" value="ABC_TM1F"/>
    <property type="match status" value="1"/>
</dbReference>
<dbReference type="InterPro" id="IPR001841">
    <property type="entry name" value="Znf_RING"/>
</dbReference>
<dbReference type="SMART" id="SM00761">
    <property type="entry name" value="HDAC_interact"/>
    <property type="match status" value="1"/>
</dbReference>
<evidence type="ECO:0000256" key="2">
    <source>
        <dbReference type="ARBA" id="ARBA00004877"/>
    </source>
</evidence>
<name>A0A498J480_MALDO</name>
<dbReference type="InterPro" id="IPR003822">
    <property type="entry name" value="PAH"/>
</dbReference>
<dbReference type="FunFam" id="1.20.1160.11:FF:000001">
    <property type="entry name" value="Paired amphipathic helix protein Sin3"/>
    <property type="match status" value="2"/>
</dbReference>
<dbReference type="InterPro" id="IPR013194">
    <property type="entry name" value="HDAC_interact_dom"/>
</dbReference>
<gene>
    <name evidence="23" type="ORF">DVH24_031832</name>
</gene>
<evidence type="ECO:0000313" key="23">
    <source>
        <dbReference type="EMBL" id="RXH89475.1"/>
    </source>
</evidence>
<evidence type="ECO:0008006" key="25">
    <source>
        <dbReference type="Google" id="ProtNLM"/>
    </source>
</evidence>
<dbReference type="Pfam" id="PF08295">
    <property type="entry name" value="Sin3_corepress"/>
    <property type="match status" value="1"/>
</dbReference>
<evidence type="ECO:0000313" key="24">
    <source>
        <dbReference type="Proteomes" id="UP000290289"/>
    </source>
</evidence>
<keyword evidence="7 20" id="KW-0812">Transmembrane</keyword>
<evidence type="ECO:0000256" key="13">
    <source>
        <dbReference type="ARBA" id="ARBA00023163"/>
    </source>
</evidence>
<evidence type="ECO:0000256" key="8">
    <source>
        <dbReference type="ARBA" id="ARBA00022737"/>
    </source>
</evidence>
<dbReference type="GO" id="GO:0000785">
    <property type="term" value="C:chromatin"/>
    <property type="evidence" value="ECO:0007669"/>
    <property type="project" value="TreeGrafter"/>
</dbReference>
<evidence type="ECO:0000256" key="7">
    <source>
        <dbReference type="ARBA" id="ARBA00022692"/>
    </source>
</evidence>
<dbReference type="InterPro" id="IPR039515">
    <property type="entry name" value="NOT4_mRING-HC-C4C4"/>
</dbReference>
<dbReference type="Gene3D" id="1.20.1560.10">
    <property type="entry name" value="ABC transporter type 1, transmembrane domain"/>
    <property type="match status" value="1"/>
</dbReference>
<comment type="pathway">
    <text evidence="2">Glycan metabolism; pectin biosynthesis.</text>
</comment>
<evidence type="ECO:0000256" key="12">
    <source>
        <dbReference type="ARBA" id="ARBA00023136"/>
    </source>
</evidence>
<evidence type="ECO:0000256" key="15">
    <source>
        <dbReference type="ARBA" id="ARBA00023242"/>
    </source>
</evidence>
<dbReference type="InterPro" id="IPR036600">
    <property type="entry name" value="PAH_sf"/>
</dbReference>
<dbReference type="InterPro" id="IPR013083">
    <property type="entry name" value="Znf_RING/FYVE/PHD"/>
</dbReference>
<feature type="compositionally biased region" description="Basic and acidic residues" evidence="19">
    <location>
        <begin position="727"/>
        <end position="738"/>
    </location>
</feature>
<dbReference type="InterPro" id="IPR011527">
    <property type="entry name" value="ABC1_TM_dom"/>
</dbReference>
<dbReference type="Gene3D" id="1.20.1160.11">
    <property type="entry name" value="Paired amphipathic helix"/>
    <property type="match status" value="4"/>
</dbReference>
<dbReference type="SMART" id="SM00184">
    <property type="entry name" value="RING"/>
    <property type="match status" value="2"/>
</dbReference>
<keyword evidence="13" id="KW-0804">Transcription</keyword>
<comment type="similarity">
    <text evidence="3">Belongs to the glycosyltransferase 8 family.</text>
</comment>
<dbReference type="Pfam" id="PF02671">
    <property type="entry name" value="PAH"/>
    <property type="match status" value="4"/>
</dbReference>
<dbReference type="Pfam" id="PF13639">
    <property type="entry name" value="zf-RING_2"/>
    <property type="match status" value="1"/>
</dbReference>
<dbReference type="FunFam" id="3.30.40.10:FF:000383">
    <property type="entry name" value="RING/U-box superfamily protein"/>
    <property type="match status" value="1"/>
</dbReference>
<reference evidence="23 24" key="1">
    <citation type="submission" date="2018-10" db="EMBL/GenBank/DDBJ databases">
        <title>A high-quality apple genome assembly.</title>
        <authorList>
            <person name="Hu J."/>
        </authorList>
    </citation>
    <scope>NUCLEOTIDE SEQUENCE [LARGE SCALE GENOMIC DNA]</scope>
    <source>
        <strain evidence="24">cv. HFTH1</strain>
        <tissue evidence="23">Young leaf</tissue>
    </source>
</reference>
<evidence type="ECO:0000256" key="20">
    <source>
        <dbReference type="SAM" id="Phobius"/>
    </source>
</evidence>
<dbReference type="CDD" id="cd18577">
    <property type="entry name" value="ABC_6TM_Pgp_ABCB1_D1_like"/>
    <property type="match status" value="1"/>
</dbReference>
<dbReference type="SUPFAM" id="SSF90123">
    <property type="entry name" value="ABC transporter transmembrane region"/>
    <property type="match status" value="1"/>
</dbReference>
<dbReference type="FunFam" id="1.20.1160.11:FF:000002">
    <property type="entry name" value="Paired amphipathic helix protein SIN3"/>
    <property type="match status" value="1"/>
</dbReference>
<dbReference type="Gene3D" id="3.30.40.10">
    <property type="entry name" value="Zinc/RING finger domain, C3HC4 (zinc finger)"/>
    <property type="match status" value="2"/>
</dbReference>
<dbReference type="GO" id="GO:0008270">
    <property type="term" value="F:zinc ion binding"/>
    <property type="evidence" value="ECO:0007669"/>
    <property type="project" value="UniProtKB-KW"/>
</dbReference>
<feature type="compositionally biased region" description="Polar residues" evidence="19">
    <location>
        <begin position="1832"/>
        <end position="1865"/>
    </location>
</feature>
<feature type="region of interest" description="Disordered" evidence="19">
    <location>
        <begin position="1775"/>
        <end position="1872"/>
    </location>
</feature>
<feature type="compositionally biased region" description="Gly residues" evidence="19">
    <location>
        <begin position="505"/>
        <end position="529"/>
    </location>
</feature>
<dbReference type="GO" id="GO:0140359">
    <property type="term" value="F:ABC-type transporter activity"/>
    <property type="evidence" value="ECO:0007669"/>
    <property type="project" value="InterPro"/>
</dbReference>
<comment type="caution">
    <text evidence="23">The sequence shown here is derived from an EMBL/GenBank/DDBJ whole genome shotgun (WGS) entry which is preliminary data.</text>
</comment>
<dbReference type="GO" id="GO:0016757">
    <property type="term" value="F:glycosyltransferase activity"/>
    <property type="evidence" value="ECO:0007669"/>
    <property type="project" value="UniProtKB-KW"/>
</dbReference>
<dbReference type="InterPro" id="IPR031693">
    <property type="entry name" value="Sin3_C"/>
</dbReference>
<feature type="domain" description="ABC transmembrane type-1" evidence="22">
    <location>
        <begin position="37"/>
        <end position="303"/>
    </location>
</feature>
<feature type="region of interest" description="Disordered" evidence="19">
    <location>
        <begin position="1225"/>
        <end position="1304"/>
    </location>
</feature>
<evidence type="ECO:0000256" key="9">
    <source>
        <dbReference type="ARBA" id="ARBA00022968"/>
    </source>
</evidence>
<dbReference type="Pfam" id="PF01501">
    <property type="entry name" value="Glyco_transf_8"/>
    <property type="match status" value="1"/>
</dbReference>
<evidence type="ECO:0000259" key="22">
    <source>
        <dbReference type="PROSITE" id="PS50929"/>
    </source>
</evidence>
<evidence type="ECO:0000256" key="3">
    <source>
        <dbReference type="ARBA" id="ARBA00006351"/>
    </source>
</evidence>
<feature type="compositionally biased region" description="Basic and acidic residues" evidence="19">
    <location>
        <begin position="915"/>
        <end position="934"/>
    </location>
</feature>
<proteinExistence type="inferred from homology"/>
<evidence type="ECO:0000256" key="1">
    <source>
        <dbReference type="ARBA" id="ARBA00004123"/>
    </source>
</evidence>
<accession>A0A498J480</accession>
<evidence type="ECO:0000256" key="17">
    <source>
        <dbReference type="PROSITE-ProRule" id="PRU00175"/>
    </source>
</evidence>
<feature type="region of interest" description="Disordered" evidence="19">
    <location>
        <begin position="901"/>
        <end position="934"/>
    </location>
</feature>
<dbReference type="SUPFAM" id="SSF57850">
    <property type="entry name" value="RING/U-box"/>
    <property type="match status" value="2"/>
</dbReference>
<feature type="transmembrane region" description="Helical" evidence="20">
    <location>
        <begin position="85"/>
        <end position="105"/>
    </location>
</feature>
<dbReference type="GO" id="GO:0003714">
    <property type="term" value="F:transcription corepressor activity"/>
    <property type="evidence" value="ECO:0007669"/>
    <property type="project" value="InterPro"/>
</dbReference>
<keyword evidence="24" id="KW-1185">Reference proteome</keyword>
<keyword evidence="8" id="KW-0677">Repeat</keyword>
<keyword evidence="14" id="KW-0325">Glycoprotein</keyword>
<dbReference type="SUPFAM" id="SSF53448">
    <property type="entry name" value="Nucleotide-diphospho-sugar transferases"/>
    <property type="match status" value="1"/>
</dbReference>
<dbReference type="InterPro" id="IPR029044">
    <property type="entry name" value="Nucleotide-diphossugar_trans"/>
</dbReference>
<dbReference type="Pfam" id="PF16879">
    <property type="entry name" value="Sin3a_C"/>
    <property type="match status" value="1"/>
</dbReference>
<dbReference type="Proteomes" id="UP000290289">
    <property type="component" value="Chromosome 9"/>
</dbReference>
<dbReference type="InterPro" id="IPR002495">
    <property type="entry name" value="Glyco_trans_8"/>
</dbReference>
<keyword evidence="9" id="KW-0735">Signal-anchor</keyword>
<feature type="compositionally biased region" description="Polar residues" evidence="19">
    <location>
        <begin position="1796"/>
        <end position="1825"/>
    </location>
</feature>
<feature type="compositionally biased region" description="Polar residues" evidence="19">
    <location>
        <begin position="1245"/>
        <end position="1255"/>
    </location>
</feature>
<evidence type="ECO:0000256" key="10">
    <source>
        <dbReference type="ARBA" id="ARBA00022989"/>
    </source>
</evidence>
<feature type="region of interest" description="Disordered" evidence="19">
    <location>
        <begin position="693"/>
        <end position="784"/>
    </location>
</feature>
<dbReference type="PROSITE" id="PS50089">
    <property type="entry name" value="ZF_RING_2"/>
    <property type="match status" value="2"/>
</dbReference>
<evidence type="ECO:0000256" key="4">
    <source>
        <dbReference type="ARBA" id="ARBA00022491"/>
    </source>
</evidence>
<evidence type="ECO:0000256" key="5">
    <source>
        <dbReference type="ARBA" id="ARBA00022676"/>
    </source>
</evidence>
<dbReference type="STRING" id="3750.A0A498J480"/>
<dbReference type="GO" id="GO:0005524">
    <property type="term" value="F:ATP binding"/>
    <property type="evidence" value="ECO:0007669"/>
    <property type="project" value="InterPro"/>
</dbReference>
<keyword evidence="17" id="KW-0479">Metal-binding</keyword>
<organism evidence="23 24">
    <name type="scientific">Malus domestica</name>
    <name type="common">Apple</name>
    <name type="synonym">Pyrus malus</name>
    <dbReference type="NCBI Taxonomy" id="3750"/>
    <lineage>
        <taxon>Eukaryota</taxon>
        <taxon>Viridiplantae</taxon>
        <taxon>Streptophyta</taxon>
        <taxon>Embryophyta</taxon>
        <taxon>Tracheophyta</taxon>
        <taxon>Spermatophyta</taxon>
        <taxon>Magnoliopsida</taxon>
        <taxon>eudicotyledons</taxon>
        <taxon>Gunneridae</taxon>
        <taxon>Pentapetalae</taxon>
        <taxon>rosids</taxon>
        <taxon>fabids</taxon>
        <taxon>Rosales</taxon>
        <taxon>Rosaceae</taxon>
        <taxon>Amygdaloideae</taxon>
        <taxon>Maleae</taxon>
        <taxon>Malus</taxon>
    </lineage>
</organism>
<dbReference type="Pfam" id="PF14570">
    <property type="entry name" value="zf-RING_4"/>
    <property type="match status" value="1"/>
</dbReference>
<keyword evidence="15 18" id="KW-0539">Nucleus</keyword>
<feature type="domain" description="RING-type" evidence="21">
    <location>
        <begin position="1988"/>
        <end position="2030"/>
    </location>
</feature>